<feature type="domain" description="ABC transporter" evidence="11">
    <location>
        <begin position="713"/>
        <end position="949"/>
    </location>
</feature>
<dbReference type="InterPro" id="IPR003439">
    <property type="entry name" value="ABC_transporter-like_ATP-bd"/>
</dbReference>
<dbReference type="GO" id="GO:0016020">
    <property type="term" value="C:membrane"/>
    <property type="evidence" value="ECO:0007669"/>
    <property type="project" value="UniProtKB-SubCell"/>
</dbReference>
<keyword evidence="2" id="KW-0813">Transport</keyword>
<dbReference type="PANTHER" id="PTHR24223">
    <property type="entry name" value="ATP-BINDING CASSETTE SUB-FAMILY C"/>
    <property type="match status" value="1"/>
</dbReference>
<dbReference type="InterPro" id="IPR036640">
    <property type="entry name" value="ABC1_TM_sf"/>
</dbReference>
<feature type="transmembrane region" description="Helical" evidence="10">
    <location>
        <begin position="105"/>
        <end position="125"/>
    </location>
</feature>
<dbReference type="CDD" id="cd18596">
    <property type="entry name" value="ABC_6TM_VMR1_D1_like"/>
    <property type="match status" value="1"/>
</dbReference>
<dbReference type="InterPro" id="IPR050173">
    <property type="entry name" value="ABC_transporter_C-like"/>
</dbReference>
<evidence type="ECO:0000256" key="10">
    <source>
        <dbReference type="SAM" id="Phobius"/>
    </source>
</evidence>
<feature type="domain" description="ABC transmembrane type-1" evidence="12">
    <location>
        <begin position="1040"/>
        <end position="1313"/>
    </location>
</feature>
<feature type="transmembrane region" description="Helical" evidence="10">
    <location>
        <begin position="576"/>
        <end position="600"/>
    </location>
</feature>
<evidence type="ECO:0000256" key="3">
    <source>
        <dbReference type="ARBA" id="ARBA00022692"/>
    </source>
</evidence>
<feature type="transmembrane region" description="Helical" evidence="10">
    <location>
        <begin position="1176"/>
        <end position="1196"/>
    </location>
</feature>
<dbReference type="SUPFAM" id="SSF52540">
    <property type="entry name" value="P-loop containing nucleoside triphosphate hydrolases"/>
    <property type="match status" value="2"/>
</dbReference>
<evidence type="ECO:0000256" key="7">
    <source>
        <dbReference type="ARBA" id="ARBA00022989"/>
    </source>
</evidence>
<feature type="region of interest" description="Disordered" evidence="9">
    <location>
        <begin position="957"/>
        <end position="980"/>
    </location>
</feature>
<feature type="transmembrane region" description="Helical" evidence="10">
    <location>
        <begin position="174"/>
        <end position="196"/>
    </location>
</feature>
<keyword evidence="6" id="KW-0067">ATP-binding</keyword>
<evidence type="ECO:0000256" key="1">
    <source>
        <dbReference type="ARBA" id="ARBA00004141"/>
    </source>
</evidence>
<dbReference type="CDD" id="cd18604">
    <property type="entry name" value="ABC_6TM_VMR1_D2_like"/>
    <property type="match status" value="1"/>
</dbReference>
<dbReference type="PROSITE" id="PS50929">
    <property type="entry name" value="ABC_TM1F"/>
    <property type="match status" value="2"/>
</dbReference>
<organism evidence="13 14">
    <name type="scientific">Sphaerobolus stellatus (strain SS14)</name>
    <dbReference type="NCBI Taxonomy" id="990650"/>
    <lineage>
        <taxon>Eukaryota</taxon>
        <taxon>Fungi</taxon>
        <taxon>Dikarya</taxon>
        <taxon>Basidiomycota</taxon>
        <taxon>Agaricomycotina</taxon>
        <taxon>Agaricomycetes</taxon>
        <taxon>Phallomycetidae</taxon>
        <taxon>Geastrales</taxon>
        <taxon>Sphaerobolaceae</taxon>
        <taxon>Sphaerobolus</taxon>
    </lineage>
</organism>
<feature type="transmembrane region" description="Helical" evidence="10">
    <location>
        <begin position="480"/>
        <end position="504"/>
    </location>
</feature>
<keyword evidence="3 10" id="KW-0812">Transmembrane</keyword>
<dbReference type="OrthoDB" id="6500128at2759"/>
<dbReference type="EMBL" id="KN837183">
    <property type="protein sequence ID" value="KIJ35944.1"/>
    <property type="molecule type" value="Genomic_DNA"/>
</dbReference>
<dbReference type="Pfam" id="PF00664">
    <property type="entry name" value="ABC_membrane"/>
    <property type="match status" value="2"/>
</dbReference>
<protein>
    <recommendedName>
        <fullName evidence="15">ATP-dependent bile acid permease</fullName>
    </recommendedName>
</protein>
<evidence type="ECO:0008006" key="15">
    <source>
        <dbReference type="Google" id="ProtNLM"/>
    </source>
</evidence>
<evidence type="ECO:0000256" key="5">
    <source>
        <dbReference type="ARBA" id="ARBA00022741"/>
    </source>
</evidence>
<dbReference type="CDD" id="cd03244">
    <property type="entry name" value="ABCC_MRP_domain2"/>
    <property type="match status" value="1"/>
</dbReference>
<feature type="transmembrane region" description="Helical" evidence="10">
    <location>
        <begin position="145"/>
        <end position="167"/>
    </location>
</feature>
<name>A0A0C9UM96_SPHS4</name>
<dbReference type="PANTHER" id="PTHR24223:SF415">
    <property type="entry name" value="FI20190P1"/>
    <property type="match status" value="1"/>
</dbReference>
<feature type="transmembrane region" description="Helical" evidence="10">
    <location>
        <begin position="322"/>
        <end position="343"/>
    </location>
</feature>
<keyword evidence="7 10" id="KW-1133">Transmembrane helix</keyword>
<dbReference type="GO" id="GO:0016887">
    <property type="term" value="F:ATP hydrolysis activity"/>
    <property type="evidence" value="ECO:0007669"/>
    <property type="project" value="InterPro"/>
</dbReference>
<dbReference type="FunFam" id="1.20.1560.10:FF:000013">
    <property type="entry name" value="ABC transporter C family member 2"/>
    <property type="match status" value="1"/>
</dbReference>
<dbReference type="HOGENOM" id="CLU_000604_27_6_1"/>
<evidence type="ECO:0000256" key="8">
    <source>
        <dbReference type="ARBA" id="ARBA00023136"/>
    </source>
</evidence>
<dbReference type="PROSITE" id="PS50893">
    <property type="entry name" value="ABC_TRANSPORTER_2"/>
    <property type="match status" value="2"/>
</dbReference>
<feature type="transmembrane region" description="Helical" evidence="10">
    <location>
        <begin position="606"/>
        <end position="626"/>
    </location>
</feature>
<dbReference type="InterPro" id="IPR027417">
    <property type="entry name" value="P-loop_NTPase"/>
</dbReference>
<dbReference type="InterPro" id="IPR003593">
    <property type="entry name" value="AAA+_ATPase"/>
</dbReference>
<feature type="domain" description="ABC transporter" evidence="11">
    <location>
        <begin position="1354"/>
        <end position="1634"/>
    </location>
</feature>
<dbReference type="InterPro" id="IPR017871">
    <property type="entry name" value="ABC_transporter-like_CS"/>
</dbReference>
<keyword evidence="8 10" id="KW-0472">Membrane</keyword>
<keyword evidence="5" id="KW-0547">Nucleotide-binding</keyword>
<gene>
    <name evidence="13" type="ORF">M422DRAFT_782369</name>
</gene>
<dbReference type="PROSITE" id="PS00211">
    <property type="entry name" value="ABC_TRANSPORTER_1"/>
    <property type="match status" value="2"/>
</dbReference>
<dbReference type="Gene3D" id="3.40.50.300">
    <property type="entry name" value="P-loop containing nucleotide triphosphate hydrolases"/>
    <property type="match status" value="2"/>
</dbReference>
<evidence type="ECO:0000256" key="9">
    <source>
        <dbReference type="SAM" id="MobiDB-lite"/>
    </source>
</evidence>
<feature type="transmembrane region" description="Helical" evidence="10">
    <location>
        <begin position="1152"/>
        <end position="1170"/>
    </location>
</feature>
<feature type="transmembrane region" description="Helical" evidence="10">
    <location>
        <begin position="1072"/>
        <end position="1095"/>
    </location>
</feature>
<reference evidence="13 14" key="1">
    <citation type="submission" date="2014-06" db="EMBL/GenBank/DDBJ databases">
        <title>Evolutionary Origins and Diversification of the Mycorrhizal Mutualists.</title>
        <authorList>
            <consortium name="DOE Joint Genome Institute"/>
            <consortium name="Mycorrhizal Genomics Consortium"/>
            <person name="Kohler A."/>
            <person name="Kuo A."/>
            <person name="Nagy L.G."/>
            <person name="Floudas D."/>
            <person name="Copeland A."/>
            <person name="Barry K.W."/>
            <person name="Cichocki N."/>
            <person name="Veneault-Fourrey C."/>
            <person name="LaButti K."/>
            <person name="Lindquist E.A."/>
            <person name="Lipzen A."/>
            <person name="Lundell T."/>
            <person name="Morin E."/>
            <person name="Murat C."/>
            <person name="Riley R."/>
            <person name="Ohm R."/>
            <person name="Sun H."/>
            <person name="Tunlid A."/>
            <person name="Henrissat B."/>
            <person name="Grigoriev I.V."/>
            <person name="Hibbett D.S."/>
            <person name="Martin F."/>
        </authorList>
    </citation>
    <scope>NUCLEOTIDE SEQUENCE [LARGE SCALE GENOMIC DNA]</scope>
    <source>
        <strain evidence="13 14">SS14</strain>
    </source>
</reference>
<comment type="subcellular location">
    <subcellularLocation>
        <location evidence="1">Membrane</location>
        <topology evidence="1">Multi-pass membrane protein</topology>
    </subcellularLocation>
</comment>
<keyword evidence="4" id="KW-0677">Repeat</keyword>
<evidence type="ECO:0000256" key="6">
    <source>
        <dbReference type="ARBA" id="ARBA00022840"/>
    </source>
</evidence>
<evidence type="ECO:0000313" key="13">
    <source>
        <dbReference type="EMBL" id="KIJ35944.1"/>
    </source>
</evidence>
<evidence type="ECO:0000256" key="2">
    <source>
        <dbReference type="ARBA" id="ARBA00022448"/>
    </source>
</evidence>
<feature type="transmembrane region" description="Helical" evidence="10">
    <location>
        <begin position="216"/>
        <end position="236"/>
    </location>
</feature>
<dbReference type="SMART" id="SM00382">
    <property type="entry name" value="AAA"/>
    <property type="match status" value="2"/>
</dbReference>
<keyword evidence="14" id="KW-1185">Reference proteome</keyword>
<feature type="transmembrane region" description="Helical" evidence="10">
    <location>
        <begin position="363"/>
        <end position="386"/>
    </location>
</feature>
<proteinExistence type="predicted"/>
<dbReference type="GO" id="GO:0140359">
    <property type="term" value="F:ABC-type transporter activity"/>
    <property type="evidence" value="ECO:0007669"/>
    <property type="project" value="InterPro"/>
</dbReference>
<sequence length="1655" mass="184353">MPPEYSFIHSAITMAFCTVSATSWADDCIQSYFQALPPFLIALTLLLYRIPLPFPKFIQRRTKWLKSLFEDFLPLSEAETHVQAEIWDDTQESTVQKPLLWQGRLFTTLALFETLSWLAIAGYRYSISLLNWFSPNSTPIPFGNWVFDYTMVTPIMNAVSWLPAVIVPMVRPTVTVPFGLLILYIGQFCGAIYRVGSIWYDAALEENGQPVAQAVLMSWHLVVVLVLIFGVMIMPLHVPTNTGIASNIGTTVGPEDYAPLWERMTFEWLLPLIKKANAQTLEETDIWNIPATVQSQPLNEKFSRVRGKSLFKRIWAANSRDMIINFFLTAASAILNFGHPFFLNLILTTLTTFDIDPTSRSKAYIYVFFMFLTSLLKSELDAYNIWFGRRASMRARIELQTAVYTKALVRKDYSGITDVAEEGDAKALSKESGKKSDNANRTAGTGADIGKIVNLMSNDATTVAATIEVLHLLYSGPVSIIIAVTFLYQLLGFSAFSGFIYLAMSTPLSRFFSSRLFRCSKQLASARDKRMKLVNELITTVKLVKFYGWENRWIQRVMESRRDELKWLNKLRMNQVTFIAVALSQPILIAVISFMTFVLIGNSLTIPVAFTALSLFTLLRAPLAILPQWVSQIQSCRVSFERLERFLNEDEVLPEVSSLHESHSQDNISTMITQLSITGNASFVWNSVNEDDSSAAGKTLTVASDAAFSTEPGPSDSVSVTGTQQRFELKSINVLFPEGKLTLVVGPTASGKTALLMALLGEMTMLPGKGKLFLPKHQLRPDEHGNTGLSYAAQSPFLQHLSIRDNILFGSPYEEERYEAVLDACALRPDLSIFEEGDLTEIGSRGISLSGGQKARVALARAVYARTKYVLLDDPLSAVDSHTATVLLERVFRGSLCANRTVVLVTHHVSLALSTADYIVYMQDGGINAQGTIKELRDQGILSAIVKENQVYPSVDSAEYAKKTPEDSENEEATRKRPRQLVKEEARNIGRVEGRIHRTYMRASSYWTWLILLVGLIFAQLVTLGEKLWIKQWGEAYLSIDAAIYQMSKPRFTSSSFTSTKDNLPNAEQHPLFYVGIYAAISIAGLLLQIMSAIAQFGGALRASRILFEKLLIAVVRATMRWHDVTPAGRMLNRFSKDMSTVDSSLAGSLRITNAAISTFFVSVLTVIFFSPPFSIPAVVLSFIYYRVAVAYSNTARDLRRMESNTKSPIFASFQDSLAGIVTVRAFSAERKFLKDFYLKVDLSSKMTYYYWMANRWLSIHFDVLGGLAVLFTNILAIQGSIGTGLAAVMITSALSFIRAIYDTCSSWTSLELDLNAMERIVEYLELPQEPPLVVEVNRLPAYWPSNTSQSSLIDVKDLVIRYAPELPPVIHGISFSLRARERVGLLGSGKSTVAMSLLRFTDPSSGKIEIDGIDITTIGVHDLRLHITFVAQDAVLFSGTIRENIDPFGDYTDEECLDALSRVHLLQDSTSSLEGASNAGDGLVEGNSSNTETLTTLIGDSNQPRITLNTQVSAQGSNFSHGQRQLLTLARALLRRASIIILDEATSSIDHATDAKIQQTIREEFTDSLLLTSVSLHLCLRIFTKCCGTVAHRLSTIIDYDRLMVLDNGRIMEFDTPYNLIHRENGSFREMCLHSGQFGDLQRAAGEAHDAKNH</sequence>
<dbReference type="GO" id="GO:0005524">
    <property type="term" value="F:ATP binding"/>
    <property type="evidence" value="ECO:0007669"/>
    <property type="project" value="UniProtKB-KW"/>
</dbReference>
<dbReference type="Gene3D" id="1.20.1560.10">
    <property type="entry name" value="ABC transporter type 1, transmembrane domain"/>
    <property type="match status" value="2"/>
</dbReference>
<evidence type="ECO:0000256" key="4">
    <source>
        <dbReference type="ARBA" id="ARBA00022737"/>
    </source>
</evidence>
<dbReference type="CDD" id="cd03250">
    <property type="entry name" value="ABCC_MRP_domain1"/>
    <property type="match status" value="1"/>
</dbReference>
<dbReference type="InterPro" id="IPR011527">
    <property type="entry name" value="ABC1_TM_dom"/>
</dbReference>
<feature type="domain" description="ABC transmembrane type-1" evidence="12">
    <location>
        <begin position="323"/>
        <end position="635"/>
    </location>
</feature>
<accession>A0A0C9UM96</accession>
<feature type="transmembrane region" description="Helical" evidence="10">
    <location>
        <begin position="35"/>
        <end position="54"/>
    </location>
</feature>
<evidence type="ECO:0000259" key="12">
    <source>
        <dbReference type="PROSITE" id="PS50929"/>
    </source>
</evidence>
<feature type="transmembrane region" description="Helical" evidence="10">
    <location>
        <begin position="1006"/>
        <end position="1025"/>
    </location>
</feature>
<evidence type="ECO:0000313" key="14">
    <source>
        <dbReference type="Proteomes" id="UP000054279"/>
    </source>
</evidence>
<dbReference type="Pfam" id="PF00005">
    <property type="entry name" value="ABC_tran"/>
    <property type="match status" value="2"/>
</dbReference>
<evidence type="ECO:0000259" key="11">
    <source>
        <dbReference type="PROSITE" id="PS50893"/>
    </source>
</evidence>
<dbReference type="SUPFAM" id="SSF90123">
    <property type="entry name" value="ABC transporter transmembrane region"/>
    <property type="match status" value="2"/>
</dbReference>
<dbReference type="Proteomes" id="UP000054279">
    <property type="component" value="Unassembled WGS sequence"/>
</dbReference>
<feature type="transmembrane region" description="Helical" evidence="10">
    <location>
        <begin position="1249"/>
        <end position="1272"/>
    </location>
</feature>